<comment type="similarity">
    <text evidence="10">Belongs to the PlsX family.</text>
</comment>
<proteinExistence type="inferred from homology"/>
<accession>A0A8J2ZSI0</accession>
<comment type="function">
    <text evidence="10">Catalyzes the reversible formation of acyl-phosphate (acyl-PO(4)) from acyl-[acyl-carrier-protein] (acyl-ACP). This enzyme utilizes acyl-ACP as fatty acyl donor, but not acyl-CoA.</text>
</comment>
<evidence type="ECO:0000256" key="2">
    <source>
        <dbReference type="ARBA" id="ARBA00022490"/>
    </source>
</evidence>
<dbReference type="InterPro" id="IPR003664">
    <property type="entry name" value="FA_synthesis"/>
</dbReference>
<protein>
    <recommendedName>
        <fullName evidence="8 10">Phosphate acyltransferase</fullName>
        <ecNumber evidence="8 10">2.3.1.274</ecNumber>
    </recommendedName>
    <alternativeName>
        <fullName evidence="10">Acyl-ACP phosphotransacylase</fullName>
    </alternativeName>
    <alternativeName>
        <fullName evidence="10">Acyl-[acyl-carrier-protein]--phosphate acyltransferase</fullName>
    </alternativeName>
    <alternativeName>
        <fullName evidence="10">Phosphate-acyl-ACP acyltransferase</fullName>
    </alternativeName>
</protein>
<evidence type="ECO:0000256" key="4">
    <source>
        <dbReference type="ARBA" id="ARBA00022679"/>
    </source>
</evidence>
<dbReference type="EMBL" id="BMFV01000001">
    <property type="protein sequence ID" value="GGH74840.1"/>
    <property type="molecule type" value="Genomic_DNA"/>
</dbReference>
<sequence length="334" mass="35972">MKLAMDAMGGDHAPDEIVKGALQAVKMDEDLSILLVGDEKRIKPLTENHPRLEILHTDEKIESTDQPTKAVRKKKRASMVLAINEVKEGRAQAIISAGNTGALMTAGLFGVGRIKGIDRPALAPTLPTIHQGKGFLLLDAGSNMDAKPEQLLQYAIMGSIYVEKVLGLKQPKVALLNVGEEEGKGNDLSKQAYDLMGNAPIHFIGNVESRDLLEGVADVVVADGFSGNLVLKNIEGVGMSLMSLIKKEMTRSLYAKLLGLLVYPKLKGIRKLMDYSSYGGACLFGLAAPIIKAHGSSNSTAIVSAIDQAKIFVKQDIVQTIQKTVLEMNDKETK</sequence>
<dbReference type="NCBIfam" id="TIGR00182">
    <property type="entry name" value="plsX"/>
    <property type="match status" value="1"/>
</dbReference>
<keyword evidence="2 10" id="KW-0963">Cytoplasm</keyword>
<gene>
    <name evidence="10 11" type="primary">plsX</name>
    <name evidence="11" type="ORF">GCM10007096_03450</name>
</gene>
<evidence type="ECO:0000256" key="1">
    <source>
        <dbReference type="ARBA" id="ARBA00001232"/>
    </source>
</evidence>
<evidence type="ECO:0000256" key="9">
    <source>
        <dbReference type="ARBA" id="ARBA00046608"/>
    </source>
</evidence>
<dbReference type="RefSeq" id="WP_188495398.1">
    <property type="nucleotide sequence ID" value="NZ_BMFV01000001.1"/>
</dbReference>
<evidence type="ECO:0000256" key="6">
    <source>
        <dbReference type="ARBA" id="ARBA00023209"/>
    </source>
</evidence>
<name>A0A8J2ZSI0_9BACL</name>
<dbReference type="GO" id="GO:0008654">
    <property type="term" value="P:phospholipid biosynthetic process"/>
    <property type="evidence" value="ECO:0007669"/>
    <property type="project" value="UniProtKB-KW"/>
</dbReference>
<dbReference type="HAMAP" id="MF_00019">
    <property type="entry name" value="PlsX"/>
    <property type="match status" value="1"/>
</dbReference>
<evidence type="ECO:0000313" key="12">
    <source>
        <dbReference type="Proteomes" id="UP000656813"/>
    </source>
</evidence>
<dbReference type="InterPro" id="IPR012281">
    <property type="entry name" value="Phospholipid_synth_PlsX-like"/>
</dbReference>
<keyword evidence="6 10" id="KW-0594">Phospholipid biosynthesis</keyword>
<dbReference type="EC" id="2.3.1.274" evidence="8 10"/>
<dbReference type="GO" id="GO:0005737">
    <property type="term" value="C:cytoplasm"/>
    <property type="evidence" value="ECO:0007669"/>
    <property type="project" value="UniProtKB-SubCell"/>
</dbReference>
<dbReference type="Proteomes" id="UP000656813">
    <property type="component" value="Unassembled WGS sequence"/>
</dbReference>
<dbReference type="Pfam" id="PF02504">
    <property type="entry name" value="FA_synthesis"/>
    <property type="match status" value="1"/>
</dbReference>
<keyword evidence="3 10" id="KW-0444">Lipid biosynthesis</keyword>
<dbReference type="GO" id="GO:0006633">
    <property type="term" value="P:fatty acid biosynthetic process"/>
    <property type="evidence" value="ECO:0007669"/>
    <property type="project" value="UniProtKB-UniRule"/>
</dbReference>
<comment type="subunit">
    <text evidence="9 10">Homodimer. Probably interacts with PlsY.</text>
</comment>
<evidence type="ECO:0000256" key="7">
    <source>
        <dbReference type="ARBA" id="ARBA00023264"/>
    </source>
</evidence>
<reference evidence="11" key="2">
    <citation type="submission" date="2020-09" db="EMBL/GenBank/DDBJ databases">
        <authorList>
            <person name="Sun Q."/>
            <person name="Zhou Y."/>
        </authorList>
    </citation>
    <scope>NUCLEOTIDE SEQUENCE</scope>
    <source>
        <strain evidence="11">CGMCC 1.12777</strain>
    </source>
</reference>
<dbReference type="PANTHER" id="PTHR30100:SF1">
    <property type="entry name" value="PHOSPHATE ACYLTRANSFERASE"/>
    <property type="match status" value="1"/>
</dbReference>
<dbReference type="UniPathway" id="UPA00085"/>
<dbReference type="PANTHER" id="PTHR30100">
    <property type="entry name" value="FATTY ACID/PHOSPHOLIPID SYNTHESIS PROTEIN PLSX"/>
    <property type="match status" value="1"/>
</dbReference>
<keyword evidence="11" id="KW-0012">Acyltransferase</keyword>
<evidence type="ECO:0000256" key="8">
    <source>
        <dbReference type="ARBA" id="ARBA00024069"/>
    </source>
</evidence>
<dbReference type="PIRSF" id="PIRSF002465">
    <property type="entry name" value="Phsphlp_syn_PlsX"/>
    <property type="match status" value="1"/>
</dbReference>
<keyword evidence="5 10" id="KW-0443">Lipid metabolism</keyword>
<comment type="pathway">
    <text evidence="10">Lipid metabolism; phospholipid metabolism.</text>
</comment>
<evidence type="ECO:0000313" key="11">
    <source>
        <dbReference type="EMBL" id="GGH74840.1"/>
    </source>
</evidence>
<keyword evidence="7 10" id="KW-1208">Phospholipid metabolism</keyword>
<keyword evidence="12" id="KW-1185">Reference proteome</keyword>
<evidence type="ECO:0000256" key="10">
    <source>
        <dbReference type="HAMAP-Rule" id="MF_00019"/>
    </source>
</evidence>
<organism evidence="11 12">
    <name type="scientific">Pullulanibacillus pueri</name>
    <dbReference type="NCBI Taxonomy" id="1437324"/>
    <lineage>
        <taxon>Bacteria</taxon>
        <taxon>Bacillati</taxon>
        <taxon>Bacillota</taxon>
        <taxon>Bacilli</taxon>
        <taxon>Bacillales</taxon>
        <taxon>Sporolactobacillaceae</taxon>
        <taxon>Pullulanibacillus</taxon>
    </lineage>
</organism>
<evidence type="ECO:0000256" key="3">
    <source>
        <dbReference type="ARBA" id="ARBA00022516"/>
    </source>
</evidence>
<dbReference type="AlphaFoldDB" id="A0A8J2ZSI0"/>
<dbReference type="Gene3D" id="3.40.718.10">
    <property type="entry name" value="Isopropylmalate Dehydrogenase"/>
    <property type="match status" value="1"/>
</dbReference>
<dbReference type="GO" id="GO:0043811">
    <property type="term" value="F:phosphate:acyl-[acyl carrier protein] acyltransferase activity"/>
    <property type="evidence" value="ECO:0007669"/>
    <property type="project" value="UniProtKB-UniRule"/>
</dbReference>
<evidence type="ECO:0000256" key="5">
    <source>
        <dbReference type="ARBA" id="ARBA00023098"/>
    </source>
</evidence>
<reference evidence="11" key="1">
    <citation type="journal article" date="2014" name="Int. J. Syst. Evol. Microbiol.">
        <title>Complete genome sequence of Corynebacterium casei LMG S-19264T (=DSM 44701T), isolated from a smear-ripened cheese.</title>
        <authorList>
            <consortium name="US DOE Joint Genome Institute (JGI-PGF)"/>
            <person name="Walter F."/>
            <person name="Albersmeier A."/>
            <person name="Kalinowski J."/>
            <person name="Ruckert C."/>
        </authorList>
    </citation>
    <scope>NUCLEOTIDE SEQUENCE</scope>
    <source>
        <strain evidence="11">CGMCC 1.12777</strain>
    </source>
</reference>
<comment type="subcellular location">
    <subcellularLocation>
        <location evidence="10">Cytoplasm</location>
    </subcellularLocation>
    <text evidence="10">Associated with the membrane possibly through PlsY.</text>
</comment>
<dbReference type="SUPFAM" id="SSF53659">
    <property type="entry name" value="Isocitrate/Isopropylmalate dehydrogenase-like"/>
    <property type="match status" value="1"/>
</dbReference>
<comment type="caution">
    <text evidence="11">The sequence shown here is derived from an EMBL/GenBank/DDBJ whole genome shotgun (WGS) entry which is preliminary data.</text>
</comment>
<comment type="catalytic activity">
    <reaction evidence="1 10">
        <text>a fatty acyl-[ACP] + phosphate = an acyl phosphate + holo-[ACP]</text>
        <dbReference type="Rhea" id="RHEA:42292"/>
        <dbReference type="Rhea" id="RHEA-COMP:9685"/>
        <dbReference type="Rhea" id="RHEA-COMP:14125"/>
        <dbReference type="ChEBI" id="CHEBI:43474"/>
        <dbReference type="ChEBI" id="CHEBI:59918"/>
        <dbReference type="ChEBI" id="CHEBI:64479"/>
        <dbReference type="ChEBI" id="CHEBI:138651"/>
        <dbReference type="EC" id="2.3.1.274"/>
    </reaction>
</comment>
<keyword evidence="4 10" id="KW-0808">Transferase</keyword>